<evidence type="ECO:0000256" key="2">
    <source>
        <dbReference type="SAM" id="MobiDB-lite"/>
    </source>
</evidence>
<dbReference type="AlphaFoldDB" id="A0A0K0XVQ1"/>
<keyword evidence="5" id="KW-1185">Reference proteome</keyword>
<dbReference type="Gene3D" id="2.120.10.30">
    <property type="entry name" value="TolB, C-terminal domain"/>
    <property type="match status" value="2"/>
</dbReference>
<dbReference type="OrthoDB" id="9758793at2"/>
<dbReference type="Gene3D" id="3.40.50.10910">
    <property type="entry name" value="Amidohydrolase"/>
    <property type="match status" value="1"/>
</dbReference>
<protein>
    <submittedName>
        <fullName evidence="4">Imidazolonepropionase related amidohydrolase</fullName>
    </submittedName>
</protein>
<accession>A0A0K0XVQ1</accession>
<dbReference type="RefSeq" id="WP_156200964.1">
    <property type="nucleotide sequence ID" value="NZ_CP012154.1"/>
</dbReference>
<feature type="signal peptide" evidence="3">
    <location>
        <begin position="1"/>
        <end position="24"/>
    </location>
</feature>
<dbReference type="KEGG" id="wma:WM2015_1378"/>
<evidence type="ECO:0000256" key="1">
    <source>
        <dbReference type="ARBA" id="ARBA00009820"/>
    </source>
</evidence>
<feature type="region of interest" description="Disordered" evidence="2">
    <location>
        <begin position="29"/>
        <end position="51"/>
    </location>
</feature>
<dbReference type="EMBL" id="CP012154">
    <property type="protein sequence ID" value="AKS41750.1"/>
    <property type="molecule type" value="Genomic_DNA"/>
</dbReference>
<gene>
    <name evidence="4" type="ORF">WM2015_1378</name>
</gene>
<dbReference type="PANTHER" id="PTHR36842">
    <property type="entry name" value="PROTEIN TOLB HOMOLOG"/>
    <property type="match status" value="1"/>
</dbReference>
<keyword evidence="3" id="KW-0732">Signal</keyword>
<dbReference type="SUPFAM" id="SSF51556">
    <property type="entry name" value="Metallo-dependent hydrolases"/>
    <property type="match status" value="1"/>
</dbReference>
<sequence length="1114" mass="124221">MKNSTLTFLLFLLLNFAWAPLAFAQEEDVEPSEVEQEADDPREDWSVNEPPGEWQTIAIDTETVTWADVDVSPDGQTLVFHMLGDIYTVGIEGGEARALTEDIAWSFQPRFSPSGEEIAFISDRGGAENIWIMKADGSDPVQVTSETEHLLHNPAWSPDGQYIAARKGYVSTRSIPAGSIWMYHRSGGSGVELVARTHGDQSQKNIAEPFFSPDGEYVYFSQDVTPERVWAYNRDANQGIFAVRRLELASGEVETVTGGPGGAIRPVLSPDGKQLAFVRRNPTELSSRLMVRDLDSGIEHTLFDRLERDKQETSGDMGNYPAFAWHPDGGSIVIWAGGGFHRIGTDGSHQEIPVRIRTQREIRPALQRSVEVSPDEFPIRMARWTQSSPDGRWAIYQALGYLWLHDLEDGGHRRLTRQNEHWEFYPRFSPDSRWVVYTTFDDQDLGSVRIAPVGRGRGRVLSSEPGHYVEPSFSPDGEHVVYRKTSGGYLTSPNWSERTGLYRVALDGGEPVFVTDSGSDPQFSADGERILFSQRLDGTRMALNSVDLNGQDAREHLVGAWITEYEVSSDGRWVAFAEHYKAYVAPFFATGQVVNLSSGTKAFPVRQVSARAGADLHFTNDNHTLAWSHGATLYRRDLSDAFAFLADAPEELPEPVTEGLDLSIMVESDRHDGRIALSNGRIVTMRDAQNQQEVIENGVVLVEGHRIVAVGAMGDIEIPDGYQVFDLEGKTVVPGLFDSHAHGAMSNQQLTPQQNWMQIANLAFGVTASHDPSNDNAAIFSMAELQRAGQVLAPRLYSTGRILYGALAAGATARIDSYDDALFHVQRQKDLGAISVKSYNYLRRDQRQQVIEAGHELDIMVVPEGGMRFEQNMSQIADGHTGIEHSLSVHRIYDDVQQFWGQTEVVWSPTFGVAYGGMMGEEYWYDKTEVWKNEHLLNFVPRSVVYPRSIRRPTAPENLYNHIAVAEATHQMNQRGIPVVIGAHGQLAGLAAHWEMWMMVQGGFSPWEALRGATIDGATYFGMEADIGSIEAGKLADIVVIDGDVLNDIRQSERVVYTMQNGRLYDSSTMNQIAPEQVELEPFFFETEGGDAWNQETMQYFHELGHVLGWYCRG</sequence>
<evidence type="ECO:0000313" key="4">
    <source>
        <dbReference type="EMBL" id="AKS41750.1"/>
    </source>
</evidence>
<comment type="similarity">
    <text evidence="1">Belongs to the TolB family.</text>
</comment>
<dbReference type="Gene3D" id="3.30.110.90">
    <property type="entry name" value="Amidohydrolase"/>
    <property type="match status" value="1"/>
</dbReference>
<dbReference type="STRING" id="1579979.WM2015_1378"/>
<dbReference type="InterPro" id="IPR011659">
    <property type="entry name" value="WD40"/>
</dbReference>
<dbReference type="GO" id="GO:0016810">
    <property type="term" value="F:hydrolase activity, acting on carbon-nitrogen (but not peptide) bonds"/>
    <property type="evidence" value="ECO:0007669"/>
    <property type="project" value="InterPro"/>
</dbReference>
<evidence type="ECO:0000256" key="3">
    <source>
        <dbReference type="SAM" id="SignalP"/>
    </source>
</evidence>
<proteinExistence type="inferred from homology"/>
<organism evidence="4 5">
    <name type="scientific">Wenzhouxiangella marina</name>
    <dbReference type="NCBI Taxonomy" id="1579979"/>
    <lineage>
        <taxon>Bacteria</taxon>
        <taxon>Pseudomonadati</taxon>
        <taxon>Pseudomonadota</taxon>
        <taxon>Gammaproteobacteria</taxon>
        <taxon>Chromatiales</taxon>
        <taxon>Wenzhouxiangellaceae</taxon>
        <taxon>Wenzhouxiangella</taxon>
    </lineage>
</organism>
<dbReference type="InterPro" id="IPR011042">
    <property type="entry name" value="6-blade_b-propeller_TolB-like"/>
</dbReference>
<feature type="compositionally biased region" description="Acidic residues" evidence="2">
    <location>
        <begin position="29"/>
        <end position="42"/>
    </location>
</feature>
<dbReference type="Gene3D" id="2.30.40.10">
    <property type="entry name" value="Urease, subunit C, domain 1"/>
    <property type="match status" value="1"/>
</dbReference>
<dbReference type="InterPro" id="IPR006680">
    <property type="entry name" value="Amidohydro-rel"/>
</dbReference>
<name>A0A0K0XVQ1_9GAMM</name>
<keyword evidence="4" id="KW-0378">Hydrolase</keyword>
<dbReference type="SUPFAM" id="SSF51338">
    <property type="entry name" value="Composite domain of metallo-dependent hydrolases"/>
    <property type="match status" value="1"/>
</dbReference>
<dbReference type="InterPro" id="IPR032466">
    <property type="entry name" value="Metal_Hydrolase"/>
</dbReference>
<dbReference type="Proteomes" id="UP000066624">
    <property type="component" value="Chromosome"/>
</dbReference>
<dbReference type="PANTHER" id="PTHR36842:SF1">
    <property type="entry name" value="PROTEIN TOLB"/>
    <property type="match status" value="1"/>
</dbReference>
<dbReference type="Pfam" id="PF07676">
    <property type="entry name" value="PD40"/>
    <property type="match status" value="6"/>
</dbReference>
<dbReference type="InterPro" id="IPR011059">
    <property type="entry name" value="Metal-dep_hydrolase_composite"/>
</dbReference>
<feature type="chain" id="PRO_5043343648" evidence="3">
    <location>
        <begin position="25"/>
        <end position="1114"/>
    </location>
</feature>
<dbReference type="Gene3D" id="1.20.58.520">
    <property type="entry name" value="Amidohydrolase"/>
    <property type="match status" value="1"/>
</dbReference>
<reference evidence="4 5" key="1">
    <citation type="submission" date="2015-07" db="EMBL/GenBank/DDBJ databases">
        <authorList>
            <person name="Noorani M."/>
        </authorList>
    </citation>
    <scope>NUCLEOTIDE SEQUENCE [LARGE SCALE GENOMIC DNA]</scope>
    <source>
        <strain evidence="4 5">KCTC 42284</strain>
    </source>
</reference>
<dbReference type="SUPFAM" id="SSF82171">
    <property type="entry name" value="DPP6 N-terminal domain-like"/>
    <property type="match status" value="2"/>
</dbReference>
<dbReference type="Pfam" id="PF01979">
    <property type="entry name" value="Amidohydro_1"/>
    <property type="match status" value="1"/>
</dbReference>
<evidence type="ECO:0000313" key="5">
    <source>
        <dbReference type="Proteomes" id="UP000066624"/>
    </source>
</evidence>